<gene>
    <name evidence="1" type="ORF">ACFO1V_13165</name>
</gene>
<sequence>MSEDTVYTPTQTCGPLFGFAMLPKGITEVPVPEGKRPLHLSIDIFDGEGNHLDYGAWVELWDATQACRVRTLAGKISTTMIWPEPRRLGDGTVLAPQINVILVTRGLAQPLATKIFMPGTPELAADPIWNSVPEERRHLMLARPRDDGFHFVWKLQGEDENPIFDLYQDNDHD</sequence>
<evidence type="ECO:0000313" key="2">
    <source>
        <dbReference type="Proteomes" id="UP001596042"/>
    </source>
</evidence>
<keyword evidence="2" id="KW-1185">Reference proteome</keyword>
<protein>
    <submittedName>
        <fullName evidence="1">Uncharacterized protein</fullName>
    </submittedName>
</protein>
<organism evidence="1 2">
    <name type="scientific">Daeguia caeni</name>
    <dbReference type="NCBI Taxonomy" id="439612"/>
    <lineage>
        <taxon>Bacteria</taxon>
        <taxon>Pseudomonadati</taxon>
        <taxon>Pseudomonadota</taxon>
        <taxon>Alphaproteobacteria</taxon>
        <taxon>Hyphomicrobiales</taxon>
        <taxon>Brucellaceae</taxon>
        <taxon>Daeguia</taxon>
    </lineage>
</organism>
<comment type="caution">
    <text evidence="1">The sequence shown here is derived from an EMBL/GenBank/DDBJ whole genome shotgun (WGS) entry which is preliminary data.</text>
</comment>
<proteinExistence type="predicted"/>
<dbReference type="RefSeq" id="WP_374832678.1">
    <property type="nucleotide sequence ID" value="NZ_JBHEEZ010000017.1"/>
</dbReference>
<dbReference type="Proteomes" id="UP001596042">
    <property type="component" value="Unassembled WGS sequence"/>
</dbReference>
<evidence type="ECO:0000313" key="1">
    <source>
        <dbReference type="EMBL" id="MFC4626142.1"/>
    </source>
</evidence>
<dbReference type="SUPFAM" id="SSF49482">
    <property type="entry name" value="Aromatic compound dioxygenase"/>
    <property type="match status" value="1"/>
</dbReference>
<name>A0ABV9H8Z6_9HYPH</name>
<dbReference type="InterPro" id="IPR015889">
    <property type="entry name" value="Intradiol_dOase_core"/>
</dbReference>
<accession>A0ABV9H8Z6</accession>
<dbReference type="Gene3D" id="2.60.130.10">
    <property type="entry name" value="Aromatic compound dioxygenase"/>
    <property type="match status" value="1"/>
</dbReference>
<dbReference type="EMBL" id="JBHSEL010000122">
    <property type="protein sequence ID" value="MFC4626142.1"/>
    <property type="molecule type" value="Genomic_DNA"/>
</dbReference>
<reference evidence="2" key="1">
    <citation type="journal article" date="2019" name="Int. J. Syst. Evol. Microbiol.">
        <title>The Global Catalogue of Microorganisms (GCM) 10K type strain sequencing project: providing services to taxonomists for standard genome sequencing and annotation.</title>
        <authorList>
            <consortium name="The Broad Institute Genomics Platform"/>
            <consortium name="The Broad Institute Genome Sequencing Center for Infectious Disease"/>
            <person name="Wu L."/>
            <person name="Ma J."/>
        </authorList>
    </citation>
    <scope>NUCLEOTIDE SEQUENCE [LARGE SCALE GENOMIC DNA]</scope>
    <source>
        <strain evidence="2">CGMCC 1.15731</strain>
    </source>
</reference>